<dbReference type="RefSeq" id="XP_008722501.1">
    <property type="nucleotide sequence ID" value="XM_008724279.1"/>
</dbReference>
<dbReference type="AlphaFoldDB" id="V9DR58"/>
<reference evidence="2 3" key="1">
    <citation type="submission" date="2013-03" db="EMBL/GenBank/DDBJ databases">
        <title>The Genome Sequence of Cladophialophora carrionii CBS 160.54.</title>
        <authorList>
            <consortium name="The Broad Institute Genomics Platform"/>
            <person name="Cuomo C."/>
            <person name="de Hoog S."/>
            <person name="Gorbushina A."/>
            <person name="Walker B."/>
            <person name="Young S.K."/>
            <person name="Zeng Q."/>
            <person name="Gargeya S."/>
            <person name="Fitzgerald M."/>
            <person name="Haas B."/>
            <person name="Abouelleil A."/>
            <person name="Allen A.W."/>
            <person name="Alvarado L."/>
            <person name="Arachchi H.M."/>
            <person name="Berlin A.M."/>
            <person name="Chapman S.B."/>
            <person name="Gainer-Dewar J."/>
            <person name="Goldberg J."/>
            <person name="Griggs A."/>
            <person name="Gujja S."/>
            <person name="Hansen M."/>
            <person name="Howarth C."/>
            <person name="Imamovic A."/>
            <person name="Ireland A."/>
            <person name="Larimer J."/>
            <person name="McCowan C."/>
            <person name="Murphy C."/>
            <person name="Pearson M."/>
            <person name="Poon T.W."/>
            <person name="Priest M."/>
            <person name="Roberts A."/>
            <person name="Saif S."/>
            <person name="Shea T."/>
            <person name="Sisk P."/>
            <person name="Sykes S."/>
            <person name="Wortman J."/>
            <person name="Nusbaum C."/>
            <person name="Birren B."/>
        </authorList>
    </citation>
    <scope>NUCLEOTIDE SEQUENCE [LARGE SCALE GENOMIC DNA]</scope>
    <source>
        <strain evidence="2 3">CBS 160.54</strain>
    </source>
</reference>
<keyword evidence="1" id="KW-0812">Transmembrane</keyword>
<protein>
    <submittedName>
        <fullName evidence="2">Uncharacterized protein</fullName>
    </submittedName>
</protein>
<keyword evidence="1" id="KW-0472">Membrane</keyword>
<name>V9DR58_9EURO</name>
<evidence type="ECO:0000256" key="1">
    <source>
        <dbReference type="SAM" id="Phobius"/>
    </source>
</evidence>
<gene>
    <name evidence="2" type="ORF">G647_00876</name>
</gene>
<evidence type="ECO:0000313" key="3">
    <source>
        <dbReference type="Proteomes" id="UP000030678"/>
    </source>
</evidence>
<dbReference type="Proteomes" id="UP000030678">
    <property type="component" value="Unassembled WGS sequence"/>
</dbReference>
<sequence>MALSTAAITSQYVTETTATTVIVSPTLISSDVTVTVTSHLASTVIATFGQTVTIHTPSSFAVSTAEAPTTKYTPSPIPATDVTITQIGTSTFVLTELDIYLQNTVGSVYSTWMLPVNPPVPTNPTTTQPFVYVVEPSSEDSGWDTWSTGERAGLIVGTILGACLLFGMIWYYCRKPWKGNWWLAHGQPVGVTPVVDTPGANFVQSTYVSGPVVPHAYQHGYGYGLRGGDAGNGGKRLFSGRNWFSVKGRGAGRNDQGLDARSAYAEGRYGRKASGKNWFTAGRRSHIVGGEEDAEAADGGGQSAQHVEGGGRALFYQPPQH</sequence>
<organism evidence="2 3">
    <name type="scientific">Cladophialophora carrionii CBS 160.54</name>
    <dbReference type="NCBI Taxonomy" id="1279043"/>
    <lineage>
        <taxon>Eukaryota</taxon>
        <taxon>Fungi</taxon>
        <taxon>Dikarya</taxon>
        <taxon>Ascomycota</taxon>
        <taxon>Pezizomycotina</taxon>
        <taxon>Eurotiomycetes</taxon>
        <taxon>Chaetothyriomycetidae</taxon>
        <taxon>Chaetothyriales</taxon>
        <taxon>Herpotrichiellaceae</taxon>
        <taxon>Cladophialophora</taxon>
    </lineage>
</organism>
<dbReference type="VEuPathDB" id="FungiDB:G647_00876"/>
<feature type="transmembrane region" description="Helical" evidence="1">
    <location>
        <begin position="152"/>
        <end position="173"/>
    </location>
</feature>
<dbReference type="OrthoDB" id="4158933at2759"/>
<keyword evidence="1" id="KW-1133">Transmembrane helix</keyword>
<dbReference type="EMBL" id="KB822697">
    <property type="protein sequence ID" value="ETI28427.1"/>
    <property type="molecule type" value="Genomic_DNA"/>
</dbReference>
<dbReference type="GeneID" id="19979369"/>
<evidence type="ECO:0000313" key="2">
    <source>
        <dbReference type="EMBL" id="ETI28427.1"/>
    </source>
</evidence>
<accession>V9DR58</accession>
<proteinExistence type="predicted"/>
<dbReference type="HOGENOM" id="CLU_075103_0_0_1"/>